<reference evidence="4" key="1">
    <citation type="submission" date="2025-08" db="UniProtKB">
        <authorList>
            <consortium name="RefSeq"/>
        </authorList>
    </citation>
    <scope>IDENTIFICATION</scope>
</reference>
<accession>A0A7E5WEN1</accession>
<dbReference type="KEGG" id="tnl:113501812"/>
<dbReference type="GeneID" id="113501812"/>
<protein>
    <submittedName>
        <fullName evidence="4">Uncharacterized protein LOC113501812</fullName>
    </submittedName>
</protein>
<dbReference type="InParanoid" id="A0A7E5WEN1"/>
<evidence type="ECO:0000313" key="4">
    <source>
        <dbReference type="RefSeq" id="XP_026738882.1"/>
    </source>
</evidence>
<keyword evidence="2" id="KW-0732">Signal</keyword>
<organism evidence="3 4">
    <name type="scientific">Trichoplusia ni</name>
    <name type="common">Cabbage looper</name>
    <dbReference type="NCBI Taxonomy" id="7111"/>
    <lineage>
        <taxon>Eukaryota</taxon>
        <taxon>Metazoa</taxon>
        <taxon>Ecdysozoa</taxon>
        <taxon>Arthropoda</taxon>
        <taxon>Hexapoda</taxon>
        <taxon>Insecta</taxon>
        <taxon>Pterygota</taxon>
        <taxon>Neoptera</taxon>
        <taxon>Endopterygota</taxon>
        <taxon>Lepidoptera</taxon>
        <taxon>Glossata</taxon>
        <taxon>Ditrysia</taxon>
        <taxon>Noctuoidea</taxon>
        <taxon>Noctuidae</taxon>
        <taxon>Plusiinae</taxon>
        <taxon>Trichoplusia</taxon>
    </lineage>
</organism>
<feature type="signal peptide" evidence="2">
    <location>
        <begin position="1"/>
        <end position="20"/>
    </location>
</feature>
<evidence type="ECO:0000256" key="2">
    <source>
        <dbReference type="SAM" id="SignalP"/>
    </source>
</evidence>
<dbReference type="RefSeq" id="XP_026738882.1">
    <property type="nucleotide sequence ID" value="XM_026883081.1"/>
</dbReference>
<sequence>MGKIKRSLWLLFVLAVGVTARPESAESQSETVSSEIRSGAHLLISTSQESDESFDLSPEDSESDEARMFNPEDLINFSPDPTHKCHAEGDMYYEKRGDICYVCACFTSVGRLYSKCAPCTGCPRKSSFR</sequence>
<dbReference type="OrthoDB" id="7180358at2759"/>
<feature type="region of interest" description="Disordered" evidence="1">
    <location>
        <begin position="44"/>
        <end position="65"/>
    </location>
</feature>
<feature type="compositionally biased region" description="Acidic residues" evidence="1">
    <location>
        <begin position="49"/>
        <end position="63"/>
    </location>
</feature>
<gene>
    <name evidence="4" type="primary">LOC113501812</name>
</gene>
<dbReference type="AlphaFoldDB" id="A0A7E5WEN1"/>
<dbReference type="Proteomes" id="UP000322000">
    <property type="component" value="Chromosome 16"/>
</dbReference>
<evidence type="ECO:0000313" key="3">
    <source>
        <dbReference type="Proteomes" id="UP000322000"/>
    </source>
</evidence>
<evidence type="ECO:0000256" key="1">
    <source>
        <dbReference type="SAM" id="MobiDB-lite"/>
    </source>
</evidence>
<feature type="chain" id="PRO_5028891422" evidence="2">
    <location>
        <begin position="21"/>
        <end position="129"/>
    </location>
</feature>
<name>A0A7E5WEN1_TRINI</name>
<proteinExistence type="predicted"/>
<keyword evidence="3" id="KW-1185">Reference proteome</keyword>